<feature type="region of interest" description="Disordered" evidence="1">
    <location>
        <begin position="96"/>
        <end position="115"/>
    </location>
</feature>
<protein>
    <submittedName>
        <fullName evidence="2">Uncharacterized protein</fullName>
    </submittedName>
</protein>
<keyword evidence="3" id="KW-1185">Reference proteome</keyword>
<reference evidence="2 3" key="1">
    <citation type="submission" date="2017-01" db="EMBL/GenBank/DDBJ databases">
        <authorList>
            <person name="Mah S.A."/>
            <person name="Swanson W.J."/>
            <person name="Moy G.W."/>
            <person name="Vacquier V.D."/>
        </authorList>
    </citation>
    <scope>NUCLEOTIDE SEQUENCE [LARGE SCALE GENOMIC DNA]</scope>
    <source>
        <strain evidence="2 3">GSMNP</strain>
    </source>
</reference>
<evidence type="ECO:0000313" key="3">
    <source>
        <dbReference type="Proteomes" id="UP000187283"/>
    </source>
</evidence>
<dbReference type="EMBL" id="LSSN01002698">
    <property type="protein sequence ID" value="OMJ15385.1"/>
    <property type="molecule type" value="Genomic_DNA"/>
</dbReference>
<name>A0A1R1XL62_9FUNG</name>
<gene>
    <name evidence="2" type="ORF">AYI70_g7313</name>
</gene>
<dbReference type="AlphaFoldDB" id="A0A1R1XL62"/>
<organism evidence="2 3">
    <name type="scientific">Smittium culicis</name>
    <dbReference type="NCBI Taxonomy" id="133412"/>
    <lineage>
        <taxon>Eukaryota</taxon>
        <taxon>Fungi</taxon>
        <taxon>Fungi incertae sedis</taxon>
        <taxon>Zoopagomycota</taxon>
        <taxon>Kickxellomycotina</taxon>
        <taxon>Harpellomycetes</taxon>
        <taxon>Harpellales</taxon>
        <taxon>Legeriomycetaceae</taxon>
        <taxon>Smittium</taxon>
    </lineage>
</organism>
<sequence>MTDKTIYDLLMKQLLDEDDRASFPSAGPTSKSQVHQECGFESRDYGASSKQRAQGEDAGIAAADGAGRFQAEASCQGQDYWRRQAGERLRDAWASSVQPMRPWGGGGSARDPRNEQRRCVACGASGRQERWWADGRCGTSGDWG</sequence>
<comment type="caution">
    <text evidence="2">The sequence shown here is derived from an EMBL/GenBank/DDBJ whole genome shotgun (WGS) entry which is preliminary data.</text>
</comment>
<evidence type="ECO:0000313" key="2">
    <source>
        <dbReference type="EMBL" id="OMJ15385.1"/>
    </source>
</evidence>
<evidence type="ECO:0000256" key="1">
    <source>
        <dbReference type="SAM" id="MobiDB-lite"/>
    </source>
</evidence>
<feature type="region of interest" description="Disordered" evidence="1">
    <location>
        <begin position="20"/>
        <end position="58"/>
    </location>
</feature>
<dbReference type="Proteomes" id="UP000187283">
    <property type="component" value="Unassembled WGS sequence"/>
</dbReference>
<proteinExistence type="predicted"/>
<accession>A0A1R1XL62</accession>